<comment type="similarity">
    <text evidence="1 2">Belongs to the UPF0102 family.</text>
</comment>
<dbReference type="PANTHER" id="PTHR34039:SF1">
    <property type="entry name" value="UPF0102 PROTEIN YRAN"/>
    <property type="match status" value="1"/>
</dbReference>
<organism evidence="3 4">
    <name type="scientific">Sphingobacterium kyonggiense</name>
    <dbReference type="NCBI Taxonomy" id="714075"/>
    <lineage>
        <taxon>Bacteria</taxon>
        <taxon>Pseudomonadati</taxon>
        <taxon>Bacteroidota</taxon>
        <taxon>Sphingobacteriia</taxon>
        <taxon>Sphingobacteriales</taxon>
        <taxon>Sphingobacteriaceae</taxon>
        <taxon>Sphingobacterium</taxon>
    </lineage>
</organism>
<dbReference type="PANTHER" id="PTHR34039">
    <property type="entry name" value="UPF0102 PROTEIN YRAN"/>
    <property type="match status" value="1"/>
</dbReference>
<dbReference type="HAMAP" id="MF_00048">
    <property type="entry name" value="UPF0102"/>
    <property type="match status" value="1"/>
</dbReference>
<dbReference type="Pfam" id="PF02021">
    <property type="entry name" value="UPF0102"/>
    <property type="match status" value="1"/>
</dbReference>
<accession>A0ABP7Z3P2</accession>
<evidence type="ECO:0000256" key="2">
    <source>
        <dbReference type="HAMAP-Rule" id="MF_00048"/>
    </source>
</evidence>
<protein>
    <recommendedName>
        <fullName evidence="2">UPF0102 protein GCM10022216_31980</fullName>
    </recommendedName>
</protein>
<evidence type="ECO:0000313" key="4">
    <source>
        <dbReference type="Proteomes" id="UP001500101"/>
    </source>
</evidence>
<reference evidence="4" key="1">
    <citation type="journal article" date="2019" name="Int. J. Syst. Evol. Microbiol.">
        <title>The Global Catalogue of Microorganisms (GCM) 10K type strain sequencing project: providing services to taxonomists for standard genome sequencing and annotation.</title>
        <authorList>
            <consortium name="The Broad Institute Genomics Platform"/>
            <consortium name="The Broad Institute Genome Sequencing Center for Infectious Disease"/>
            <person name="Wu L."/>
            <person name="Ma J."/>
        </authorList>
    </citation>
    <scope>NUCLEOTIDE SEQUENCE [LARGE SCALE GENOMIC DNA]</scope>
    <source>
        <strain evidence="4">JCM 16704</strain>
    </source>
</reference>
<dbReference type="SUPFAM" id="SSF52980">
    <property type="entry name" value="Restriction endonuclease-like"/>
    <property type="match status" value="1"/>
</dbReference>
<gene>
    <name evidence="3" type="ORF">GCM10022216_31980</name>
</gene>
<dbReference type="InterPro" id="IPR003509">
    <property type="entry name" value="UPF0102_YraN-like"/>
</dbReference>
<name>A0ABP7Z3P2_9SPHI</name>
<dbReference type="Gene3D" id="3.40.1350.10">
    <property type="match status" value="1"/>
</dbReference>
<dbReference type="NCBIfam" id="NF009150">
    <property type="entry name" value="PRK12497.1-3"/>
    <property type="match status" value="1"/>
</dbReference>
<dbReference type="Proteomes" id="UP001500101">
    <property type="component" value="Unassembled WGS sequence"/>
</dbReference>
<comment type="caution">
    <text evidence="3">The sequence shown here is derived from an EMBL/GenBank/DDBJ whole genome shotgun (WGS) entry which is preliminary data.</text>
</comment>
<keyword evidence="4" id="KW-1185">Reference proteome</keyword>
<proteinExistence type="inferred from homology"/>
<dbReference type="EMBL" id="BAAAZI010000012">
    <property type="protein sequence ID" value="GAA4146712.1"/>
    <property type="molecule type" value="Genomic_DNA"/>
</dbReference>
<evidence type="ECO:0000313" key="3">
    <source>
        <dbReference type="EMBL" id="GAA4146712.1"/>
    </source>
</evidence>
<dbReference type="RefSeq" id="WP_344675797.1">
    <property type="nucleotide sequence ID" value="NZ_BAAAZI010000012.1"/>
</dbReference>
<dbReference type="InterPro" id="IPR011856">
    <property type="entry name" value="tRNA_endonuc-like_dom_sf"/>
</dbReference>
<sequence>MDASSSNQSGKAAEEMARLFLQSQGLQILAENWRYKQLEIDLIAFEGDVLVFVEVKARSKDTFVDTKQLLSLEKQERLTRAAEAYLQINPHQGEVRFDLIAFVANRIQYIKDAFWNY</sequence>
<dbReference type="InterPro" id="IPR011335">
    <property type="entry name" value="Restrct_endonuc-II-like"/>
</dbReference>
<evidence type="ECO:0000256" key="1">
    <source>
        <dbReference type="ARBA" id="ARBA00006738"/>
    </source>
</evidence>
<dbReference type="NCBIfam" id="TIGR00252">
    <property type="entry name" value="YraN family protein"/>
    <property type="match status" value="1"/>
</dbReference>